<dbReference type="EMBL" id="MCFA01000106">
    <property type="protein sequence ID" value="ORY07779.1"/>
    <property type="molecule type" value="Genomic_DNA"/>
</dbReference>
<keyword evidence="1" id="KW-1133">Transmembrane helix</keyword>
<dbReference type="AlphaFoldDB" id="A0A1Y1ZBZ2"/>
<name>A0A1Y1ZBZ2_9PLEO</name>
<protein>
    <submittedName>
        <fullName evidence="2">Uncharacterized protein</fullName>
    </submittedName>
</protein>
<gene>
    <name evidence="2" type="ORF">BCR34DRAFT_590183</name>
</gene>
<proteinExistence type="predicted"/>
<reference evidence="2 3" key="1">
    <citation type="submission" date="2016-07" db="EMBL/GenBank/DDBJ databases">
        <title>Pervasive Adenine N6-methylation of Active Genes in Fungi.</title>
        <authorList>
            <consortium name="DOE Joint Genome Institute"/>
            <person name="Mondo S.J."/>
            <person name="Dannebaum R.O."/>
            <person name="Kuo R.C."/>
            <person name="Labutti K."/>
            <person name="Haridas S."/>
            <person name="Kuo A."/>
            <person name="Salamov A."/>
            <person name="Ahrendt S.R."/>
            <person name="Lipzen A."/>
            <person name="Sullivan W."/>
            <person name="Andreopoulos W.B."/>
            <person name="Clum A."/>
            <person name="Lindquist E."/>
            <person name="Daum C."/>
            <person name="Ramamoorthy G.K."/>
            <person name="Gryganskyi A."/>
            <person name="Culley D."/>
            <person name="Magnuson J.K."/>
            <person name="James T.Y."/>
            <person name="O'Malley M.A."/>
            <person name="Stajich J.E."/>
            <person name="Spatafora J.W."/>
            <person name="Visel A."/>
            <person name="Grigoriev I.V."/>
        </authorList>
    </citation>
    <scope>NUCLEOTIDE SEQUENCE [LARGE SCALE GENOMIC DNA]</scope>
    <source>
        <strain evidence="2 3">CBS 115471</strain>
    </source>
</reference>
<keyword evidence="3" id="KW-1185">Reference proteome</keyword>
<organism evidence="2 3">
    <name type="scientific">Clohesyomyces aquaticus</name>
    <dbReference type="NCBI Taxonomy" id="1231657"/>
    <lineage>
        <taxon>Eukaryota</taxon>
        <taxon>Fungi</taxon>
        <taxon>Dikarya</taxon>
        <taxon>Ascomycota</taxon>
        <taxon>Pezizomycotina</taxon>
        <taxon>Dothideomycetes</taxon>
        <taxon>Pleosporomycetidae</taxon>
        <taxon>Pleosporales</taxon>
        <taxon>Lindgomycetaceae</taxon>
        <taxon>Clohesyomyces</taxon>
    </lineage>
</organism>
<accession>A0A1Y1ZBZ2</accession>
<evidence type="ECO:0000313" key="2">
    <source>
        <dbReference type="EMBL" id="ORY07779.1"/>
    </source>
</evidence>
<keyword evidence="1" id="KW-0472">Membrane</keyword>
<dbReference type="Proteomes" id="UP000193144">
    <property type="component" value="Unassembled WGS sequence"/>
</dbReference>
<evidence type="ECO:0000256" key="1">
    <source>
        <dbReference type="SAM" id="Phobius"/>
    </source>
</evidence>
<feature type="transmembrane region" description="Helical" evidence="1">
    <location>
        <begin position="90"/>
        <end position="114"/>
    </location>
</feature>
<evidence type="ECO:0000313" key="3">
    <source>
        <dbReference type="Proteomes" id="UP000193144"/>
    </source>
</evidence>
<keyword evidence="1" id="KW-0812">Transmembrane</keyword>
<sequence length="169" mass="17446">MHWCTDALRLFQTRMLAGTSCTGSVDCTDSVDCVGSVDCARSVKDGLDTFFCLEIFRSGFICVALGASGAGSELVDAASAKDALLLDDGFAFLCGGFAFLCGGFAFLCGGFAFLGDGLDDGLDSGFAVLDGEFADVDLRATGATARPVGGRAEAFMYSRDAVIARSTSD</sequence>
<comment type="caution">
    <text evidence="2">The sequence shown here is derived from an EMBL/GenBank/DDBJ whole genome shotgun (WGS) entry which is preliminary data.</text>
</comment>